<dbReference type="PhylomeDB" id="Q54MQ1"/>
<protein>
    <recommendedName>
        <fullName evidence="4">FNIP repeat-containing protein</fullName>
    </recommendedName>
</protein>
<gene>
    <name evidence="2" type="ORF">DDB_G0285799</name>
</gene>
<dbReference type="InterPro" id="IPR051251">
    <property type="entry name" value="STK_FNIP-Repeat"/>
</dbReference>
<evidence type="ECO:0008006" key="4">
    <source>
        <dbReference type="Google" id="ProtNLM"/>
    </source>
</evidence>
<dbReference type="Proteomes" id="UP000002195">
    <property type="component" value="Unassembled WGS sequence"/>
</dbReference>
<name>Q54MQ1_DICDI</name>
<accession>Q54MQ1</accession>
<dbReference type="eggNOG" id="ENOG502SFQ3">
    <property type="taxonomic scope" value="Eukaryota"/>
</dbReference>
<dbReference type="OMA" id="IMIATEY"/>
<dbReference type="PaxDb" id="44689-DDB0186687"/>
<evidence type="ECO:0000313" key="3">
    <source>
        <dbReference type="Proteomes" id="UP000002195"/>
    </source>
</evidence>
<dbReference type="EMBL" id="AAFI02000080">
    <property type="protein sequence ID" value="EAL64521.1"/>
    <property type="molecule type" value="Genomic_DNA"/>
</dbReference>
<dbReference type="RefSeq" id="XP_638026.1">
    <property type="nucleotide sequence ID" value="XM_632934.1"/>
</dbReference>
<dbReference type="PANTHER" id="PTHR32134:SF169">
    <property type="entry name" value="FNIP REPEAT-CONTAINING PROTEIN-RELATED"/>
    <property type="match status" value="1"/>
</dbReference>
<dbReference type="InParanoid" id="Q54MQ1"/>
<comment type="caution">
    <text evidence="2">The sequence shown here is derived from an EMBL/GenBank/DDBJ whole genome shotgun (WGS) entry which is preliminary data.</text>
</comment>
<dbReference type="SUPFAM" id="SSF52058">
    <property type="entry name" value="L domain-like"/>
    <property type="match status" value="1"/>
</dbReference>
<evidence type="ECO:0000256" key="1">
    <source>
        <dbReference type="ARBA" id="ARBA00022737"/>
    </source>
</evidence>
<dbReference type="InterPro" id="IPR008615">
    <property type="entry name" value="FNIP"/>
</dbReference>
<reference evidence="2 3" key="1">
    <citation type="journal article" date="2005" name="Nature">
        <title>The genome of the social amoeba Dictyostelium discoideum.</title>
        <authorList>
            <consortium name="The Dictyostelium discoideum Sequencing Consortium"/>
            <person name="Eichinger L."/>
            <person name="Pachebat J.A."/>
            <person name="Glockner G."/>
            <person name="Rajandream M.A."/>
            <person name="Sucgang R."/>
            <person name="Berriman M."/>
            <person name="Song J."/>
            <person name="Olsen R."/>
            <person name="Szafranski K."/>
            <person name="Xu Q."/>
            <person name="Tunggal B."/>
            <person name="Kummerfeld S."/>
            <person name="Madera M."/>
            <person name="Konfortov B.A."/>
            <person name="Rivero F."/>
            <person name="Bankier A.T."/>
            <person name="Lehmann R."/>
            <person name="Hamlin N."/>
            <person name="Davies R."/>
            <person name="Gaudet P."/>
            <person name="Fey P."/>
            <person name="Pilcher K."/>
            <person name="Chen G."/>
            <person name="Saunders D."/>
            <person name="Sodergren E."/>
            <person name="Davis P."/>
            <person name="Kerhornou A."/>
            <person name="Nie X."/>
            <person name="Hall N."/>
            <person name="Anjard C."/>
            <person name="Hemphill L."/>
            <person name="Bason N."/>
            <person name="Farbrother P."/>
            <person name="Desany B."/>
            <person name="Just E."/>
            <person name="Morio T."/>
            <person name="Rost R."/>
            <person name="Churcher C."/>
            <person name="Cooper J."/>
            <person name="Haydock S."/>
            <person name="van Driessche N."/>
            <person name="Cronin A."/>
            <person name="Goodhead I."/>
            <person name="Muzny D."/>
            <person name="Mourier T."/>
            <person name="Pain A."/>
            <person name="Lu M."/>
            <person name="Harper D."/>
            <person name="Lindsay R."/>
            <person name="Hauser H."/>
            <person name="James K."/>
            <person name="Quiles M."/>
            <person name="Madan Babu M."/>
            <person name="Saito T."/>
            <person name="Buchrieser C."/>
            <person name="Wardroper A."/>
            <person name="Felder M."/>
            <person name="Thangavelu M."/>
            <person name="Johnson D."/>
            <person name="Knights A."/>
            <person name="Loulseged H."/>
            <person name="Mungall K."/>
            <person name="Oliver K."/>
            <person name="Price C."/>
            <person name="Quail M.A."/>
            <person name="Urushihara H."/>
            <person name="Hernandez J."/>
            <person name="Rabbinowitsch E."/>
            <person name="Steffen D."/>
            <person name="Sanders M."/>
            <person name="Ma J."/>
            <person name="Kohara Y."/>
            <person name="Sharp S."/>
            <person name="Simmonds M."/>
            <person name="Spiegler S."/>
            <person name="Tivey A."/>
            <person name="Sugano S."/>
            <person name="White B."/>
            <person name="Walker D."/>
            <person name="Woodward J."/>
            <person name="Winckler T."/>
            <person name="Tanaka Y."/>
            <person name="Shaulsky G."/>
            <person name="Schleicher M."/>
            <person name="Weinstock G."/>
            <person name="Rosenthal A."/>
            <person name="Cox E.C."/>
            <person name="Chisholm R.L."/>
            <person name="Gibbs R."/>
            <person name="Loomis W.F."/>
            <person name="Platzer M."/>
            <person name="Kay R.R."/>
            <person name="Williams J."/>
            <person name="Dear P.H."/>
            <person name="Noegel A.A."/>
            <person name="Barrell B."/>
            <person name="Kuspa A."/>
        </authorList>
    </citation>
    <scope>NUCLEOTIDE SEQUENCE [LARGE SCALE GENOMIC DNA]</scope>
    <source>
        <strain evidence="2 3">AX4</strain>
    </source>
</reference>
<dbReference type="HOGENOM" id="CLU_029080_1_0_1"/>
<dbReference type="GeneID" id="8625290"/>
<proteinExistence type="predicted"/>
<keyword evidence="1" id="KW-0677">Repeat</keyword>
<organism evidence="2 3">
    <name type="scientific">Dictyostelium discoideum</name>
    <name type="common">Social amoeba</name>
    <dbReference type="NCBI Taxonomy" id="44689"/>
    <lineage>
        <taxon>Eukaryota</taxon>
        <taxon>Amoebozoa</taxon>
        <taxon>Evosea</taxon>
        <taxon>Eumycetozoa</taxon>
        <taxon>Dictyostelia</taxon>
        <taxon>Dictyosteliales</taxon>
        <taxon>Dictyosteliaceae</taxon>
        <taxon>Dictyostelium</taxon>
    </lineage>
</organism>
<dbReference type="KEGG" id="ddi:DDB_G0285799"/>
<dbReference type="PANTHER" id="PTHR32134">
    <property type="entry name" value="FNIP REPEAT-CONTAINING PROTEIN"/>
    <property type="match status" value="1"/>
</dbReference>
<keyword evidence="3" id="KW-1185">Reference proteome</keyword>
<dbReference type="SMR" id="Q54MQ1"/>
<dbReference type="VEuPathDB" id="AmoebaDB:DDB_G0285799"/>
<sequence>MELILYNNNNNNKNKKKNYNDKLFFKIWKNKIIRNEIIHHLKIYNIHSIKLNPFNGKKEFEEYKYNSYLLYLDLIVFENENLEIGTIPKDSCIKELTIRQFFNCKNELIIKENSLPKSIKSLDISRCNFNQNNLNNKIFGQSITHLYLGTGFNKSLGGNWLPSNLQHLEIHSMMFNQDIKIGQLPESLTILRLNHYYDGLIETGSIPPKVINLHYKFDSNYNKSSFDQHCFIPKYMTSLEFDYEFNQPIIVGTIPKNITSIKFGNQFNSEIKENSLPKLVSSITFGHGYSQPINNINILPPNLTKLEFGYHFDQPIDSNNFPSSITSLKFGENFNRDLNESFFKKLYHLKVLEVGLYFKKIISPNSLPNSLKQLSLGDRYNHKLTINTLPSSLEILKLGRYYNHSIEAGVLPPNLKSLYLDGNSHILDLTPSGCLPNNLQYIYFKHSPPILCPTTTPSSLKSIILTSTLELNKFKEFIDNPFFFKYLK</sequence>
<evidence type="ECO:0000313" key="2">
    <source>
        <dbReference type="EMBL" id="EAL64521.1"/>
    </source>
</evidence>
<dbReference type="Pfam" id="PF05725">
    <property type="entry name" value="FNIP"/>
    <property type="match status" value="7"/>
</dbReference>
<dbReference type="AlphaFoldDB" id="Q54MQ1"/>
<dbReference type="dictyBase" id="DDB_G0285799"/>